<gene>
    <name evidence="2" type="ORF">GCM10023082_22610</name>
</gene>
<reference evidence="3" key="1">
    <citation type="journal article" date="2019" name="Int. J. Syst. Evol. Microbiol.">
        <title>The Global Catalogue of Microorganisms (GCM) 10K type strain sequencing project: providing services to taxonomists for standard genome sequencing and annotation.</title>
        <authorList>
            <consortium name="The Broad Institute Genomics Platform"/>
            <consortium name="The Broad Institute Genome Sequencing Center for Infectious Disease"/>
            <person name="Wu L."/>
            <person name="Ma J."/>
        </authorList>
    </citation>
    <scope>NUCLEOTIDE SEQUENCE [LARGE SCALE GENOMIC DNA]</scope>
    <source>
        <strain evidence="3">JCM 30846</strain>
    </source>
</reference>
<dbReference type="EMBL" id="BAABEP010000011">
    <property type="protein sequence ID" value="GAA3723991.1"/>
    <property type="molecule type" value="Genomic_DNA"/>
</dbReference>
<comment type="caution">
    <text evidence="2">The sequence shown here is derived from an EMBL/GenBank/DDBJ whole genome shotgun (WGS) entry which is preliminary data.</text>
</comment>
<evidence type="ECO:0000313" key="3">
    <source>
        <dbReference type="Proteomes" id="UP001499884"/>
    </source>
</evidence>
<organism evidence="2 3">
    <name type="scientific">Streptomyces tremellae</name>
    <dbReference type="NCBI Taxonomy" id="1124239"/>
    <lineage>
        <taxon>Bacteria</taxon>
        <taxon>Bacillati</taxon>
        <taxon>Actinomycetota</taxon>
        <taxon>Actinomycetes</taxon>
        <taxon>Kitasatosporales</taxon>
        <taxon>Streptomycetaceae</taxon>
        <taxon>Streptomyces</taxon>
    </lineage>
</organism>
<keyword evidence="3" id="KW-1185">Reference proteome</keyword>
<evidence type="ECO:0000256" key="1">
    <source>
        <dbReference type="SAM" id="MobiDB-lite"/>
    </source>
</evidence>
<dbReference type="Proteomes" id="UP001499884">
    <property type="component" value="Unassembled WGS sequence"/>
</dbReference>
<evidence type="ECO:0000313" key="2">
    <source>
        <dbReference type="EMBL" id="GAA3723991.1"/>
    </source>
</evidence>
<feature type="compositionally biased region" description="Low complexity" evidence="1">
    <location>
        <begin position="42"/>
        <end position="52"/>
    </location>
</feature>
<sequence length="167" mass="18707">MAGGRVERDRFFRPACRTRVSHLVEDYKRRVYMRCIAEPPAVRASPRARPARGSPGDPHEAKDGGWRPCAAGPRRLPSWGMDPRDPELKKGLDATLQARRELGEECDSALVDSFLEKAGERLGATMDRRVRRELAERQLVVARGASQPRAHNGFDERYGFGIASLVL</sequence>
<name>A0ABP7EUI5_9ACTN</name>
<feature type="region of interest" description="Disordered" evidence="1">
    <location>
        <begin position="42"/>
        <end position="88"/>
    </location>
</feature>
<proteinExistence type="predicted"/>
<accession>A0ABP7EUI5</accession>
<protein>
    <submittedName>
        <fullName evidence="2">Uncharacterized protein</fullName>
    </submittedName>
</protein>